<name>A0A9D5C1U0_9LILI</name>
<feature type="region of interest" description="Disordered" evidence="1">
    <location>
        <begin position="22"/>
        <end position="94"/>
    </location>
</feature>
<reference evidence="2" key="1">
    <citation type="submission" date="2021-03" db="EMBL/GenBank/DDBJ databases">
        <authorList>
            <person name="Li Z."/>
            <person name="Yang C."/>
        </authorList>
    </citation>
    <scope>NUCLEOTIDE SEQUENCE</scope>
    <source>
        <strain evidence="2">Dzin_1.0</strain>
        <tissue evidence="2">Leaf</tissue>
    </source>
</reference>
<comment type="caution">
    <text evidence="2">The sequence shown here is derived from an EMBL/GenBank/DDBJ whole genome shotgun (WGS) entry which is preliminary data.</text>
</comment>
<dbReference type="Proteomes" id="UP001085076">
    <property type="component" value="Miscellaneous, Linkage group lg08"/>
</dbReference>
<gene>
    <name evidence="2" type="ORF">J5N97_026144</name>
</gene>
<accession>A0A9D5C1U0</accession>
<proteinExistence type="predicted"/>
<dbReference type="AlphaFoldDB" id="A0A9D5C1U0"/>
<evidence type="ECO:0000313" key="2">
    <source>
        <dbReference type="EMBL" id="KAJ0965006.1"/>
    </source>
</evidence>
<keyword evidence="3" id="KW-1185">Reference proteome</keyword>
<organism evidence="2 3">
    <name type="scientific">Dioscorea zingiberensis</name>
    <dbReference type="NCBI Taxonomy" id="325984"/>
    <lineage>
        <taxon>Eukaryota</taxon>
        <taxon>Viridiplantae</taxon>
        <taxon>Streptophyta</taxon>
        <taxon>Embryophyta</taxon>
        <taxon>Tracheophyta</taxon>
        <taxon>Spermatophyta</taxon>
        <taxon>Magnoliopsida</taxon>
        <taxon>Liliopsida</taxon>
        <taxon>Dioscoreales</taxon>
        <taxon>Dioscoreaceae</taxon>
        <taxon>Dioscorea</taxon>
    </lineage>
</organism>
<feature type="compositionally biased region" description="Pro residues" evidence="1">
    <location>
        <begin position="41"/>
        <end position="53"/>
    </location>
</feature>
<reference evidence="2" key="2">
    <citation type="journal article" date="2022" name="Hortic Res">
        <title>The genome of Dioscorea zingiberensis sheds light on the biosynthesis, origin and evolution of the medicinally important diosgenin saponins.</title>
        <authorList>
            <person name="Li Y."/>
            <person name="Tan C."/>
            <person name="Li Z."/>
            <person name="Guo J."/>
            <person name="Li S."/>
            <person name="Chen X."/>
            <person name="Wang C."/>
            <person name="Dai X."/>
            <person name="Yang H."/>
            <person name="Song W."/>
            <person name="Hou L."/>
            <person name="Xu J."/>
            <person name="Tong Z."/>
            <person name="Xu A."/>
            <person name="Yuan X."/>
            <person name="Wang W."/>
            <person name="Yang Q."/>
            <person name="Chen L."/>
            <person name="Sun Z."/>
            <person name="Wang K."/>
            <person name="Pan B."/>
            <person name="Chen J."/>
            <person name="Bao Y."/>
            <person name="Liu F."/>
            <person name="Qi X."/>
            <person name="Gang D.R."/>
            <person name="Wen J."/>
            <person name="Li J."/>
        </authorList>
    </citation>
    <scope>NUCLEOTIDE SEQUENCE</scope>
    <source>
        <strain evidence="2">Dzin_1.0</strain>
    </source>
</reference>
<feature type="compositionally biased region" description="Basic residues" evidence="1">
    <location>
        <begin position="84"/>
        <end position="94"/>
    </location>
</feature>
<evidence type="ECO:0000313" key="3">
    <source>
        <dbReference type="Proteomes" id="UP001085076"/>
    </source>
</evidence>
<evidence type="ECO:0000256" key="1">
    <source>
        <dbReference type="SAM" id="MobiDB-lite"/>
    </source>
</evidence>
<protein>
    <submittedName>
        <fullName evidence="2">Uncharacterized protein</fullName>
    </submittedName>
</protein>
<dbReference type="EMBL" id="JAGGNH010000008">
    <property type="protein sequence ID" value="KAJ0965006.1"/>
    <property type="molecule type" value="Genomic_DNA"/>
</dbReference>
<sequence>MPSAPRPPLYPDLASLYLDLTPQPLIADNPPPAHAHTQPAPLEPSSPRSPPPRACNRTPRAQSTLRRGLIPWRSRARYQDPGRKKAFRWKLRLK</sequence>